<comment type="caution">
    <text evidence="4">The sequence shown here is derived from an EMBL/GenBank/DDBJ whole genome shotgun (WGS) entry which is preliminary data.</text>
</comment>
<dbReference type="InterPro" id="IPR055346">
    <property type="entry name" value="Fe-S_cluster_assembly_SufBD"/>
</dbReference>
<dbReference type="Proteomes" id="UP001165341">
    <property type="component" value="Unassembled WGS sequence"/>
</dbReference>
<dbReference type="Pfam" id="PF01458">
    <property type="entry name" value="SUFBD_core"/>
    <property type="match status" value="1"/>
</dbReference>
<comment type="similarity">
    <text evidence="1">Belongs to the iron-sulfur cluster assembly SufBD family.</text>
</comment>
<feature type="domain" description="SUF system FeS cluster assembly SufBD core" evidence="3">
    <location>
        <begin position="149"/>
        <end position="369"/>
    </location>
</feature>
<organism evidence="4 5">
    <name type="scientific">Cryobacterium zhongshanensis</name>
    <dbReference type="NCBI Taxonomy" id="2928153"/>
    <lineage>
        <taxon>Bacteria</taxon>
        <taxon>Bacillati</taxon>
        <taxon>Actinomycetota</taxon>
        <taxon>Actinomycetes</taxon>
        <taxon>Micrococcales</taxon>
        <taxon>Microbacteriaceae</taxon>
        <taxon>Cryobacterium</taxon>
    </lineage>
</organism>
<dbReference type="InterPro" id="IPR000825">
    <property type="entry name" value="SUF_FeS_clus_asmbl_SufBD_core"/>
</dbReference>
<protein>
    <submittedName>
        <fullName evidence="4">Fe-S cluster assembly protein SufD</fullName>
    </submittedName>
</protein>
<gene>
    <name evidence="4" type="primary">sufD</name>
    <name evidence="4" type="ORF">MQH31_07465</name>
</gene>
<evidence type="ECO:0000256" key="1">
    <source>
        <dbReference type="ARBA" id="ARBA00043967"/>
    </source>
</evidence>
<accession>A0AA41QXC2</accession>
<dbReference type="InterPro" id="IPR037284">
    <property type="entry name" value="SUF_FeS_clus_asmbl_SufBD_sf"/>
</dbReference>
<evidence type="ECO:0000259" key="3">
    <source>
        <dbReference type="Pfam" id="PF01458"/>
    </source>
</evidence>
<dbReference type="EMBL" id="JALGAR010000001">
    <property type="protein sequence ID" value="MCI4657646.1"/>
    <property type="molecule type" value="Genomic_DNA"/>
</dbReference>
<proteinExistence type="inferred from homology"/>
<reference evidence="4" key="1">
    <citation type="submission" date="2022-03" db="EMBL/GenBank/DDBJ databases">
        <title>Cryobacterium sp. nov. strain ZS14-85, isolated from Antarctic soil.</title>
        <authorList>
            <person name="Li J."/>
            <person name="Niu G."/>
        </authorList>
    </citation>
    <scope>NUCLEOTIDE SEQUENCE</scope>
    <source>
        <strain evidence="4">ZS14-85</strain>
    </source>
</reference>
<dbReference type="InterPro" id="IPR011542">
    <property type="entry name" value="SUF_FeS_clus_asmbl_SufD"/>
</dbReference>
<sequence>MSAAPTSTTAALPTSEQHGIKAHSDGRFGFVPVQTRNDRFKSVDVADFAPVTGREAVWKLSPVAKFTDLTAGELDGAPYDVASTPTDGVAIDWVGRDDARIGSVGAPEERAAANAWTSFEKALAITVTGEEDKEITITRAQLGTGPRGAHTIIEARPFSRATIILENTGDARITENLEIIVGESAHLTVVSLQEWNTGAVHLANHFASVGRDAYLKHVVVSLGGSIVRVNPSVRLAGPGSDTDLFGLYFADAGQHLEQQVYVHHDAANSRSRVTYKGALQGTGARTVWIGDVLIGRNAPGTDSYEQNRNLVLTEGTRADSIPNLEIETGDIKGAGHASATGRFDDEQLFYLQSRGITEDEARRLVVRGFLSEIVQHIGSKPLEDRLQAAIEAELRSTDEVRAPAPTEEN</sequence>
<dbReference type="PANTHER" id="PTHR43575">
    <property type="entry name" value="PROTEIN ABCI7, CHLOROPLASTIC"/>
    <property type="match status" value="1"/>
</dbReference>
<dbReference type="GO" id="GO:0016226">
    <property type="term" value="P:iron-sulfur cluster assembly"/>
    <property type="evidence" value="ECO:0007669"/>
    <property type="project" value="InterPro"/>
</dbReference>
<evidence type="ECO:0000313" key="5">
    <source>
        <dbReference type="Proteomes" id="UP001165341"/>
    </source>
</evidence>
<feature type="compositionally biased region" description="Low complexity" evidence="2">
    <location>
        <begin position="1"/>
        <end position="15"/>
    </location>
</feature>
<name>A0AA41QXC2_9MICO</name>
<dbReference type="NCBIfam" id="TIGR01981">
    <property type="entry name" value="sufD"/>
    <property type="match status" value="1"/>
</dbReference>
<evidence type="ECO:0000256" key="2">
    <source>
        <dbReference type="SAM" id="MobiDB-lite"/>
    </source>
</evidence>
<evidence type="ECO:0000313" key="4">
    <source>
        <dbReference type="EMBL" id="MCI4657646.1"/>
    </source>
</evidence>
<dbReference type="AlphaFoldDB" id="A0AA41QXC2"/>
<feature type="region of interest" description="Disordered" evidence="2">
    <location>
        <begin position="1"/>
        <end position="23"/>
    </location>
</feature>
<dbReference type="RefSeq" id="WP_243011486.1">
    <property type="nucleotide sequence ID" value="NZ_JALGAR010000001.1"/>
</dbReference>
<keyword evidence="5" id="KW-1185">Reference proteome</keyword>
<dbReference type="SUPFAM" id="SSF101960">
    <property type="entry name" value="Stabilizer of iron transporter SufD"/>
    <property type="match status" value="1"/>
</dbReference>
<dbReference type="PANTHER" id="PTHR43575:SF1">
    <property type="entry name" value="PROTEIN ABCI7, CHLOROPLASTIC"/>
    <property type="match status" value="1"/>
</dbReference>